<accession>A0ACC2VUG7</accession>
<reference evidence="1" key="1">
    <citation type="submission" date="2023-04" db="EMBL/GenBank/DDBJ databases">
        <title>Draft Genome sequencing of Naganishia species isolated from polar environments using Oxford Nanopore Technology.</title>
        <authorList>
            <person name="Leo P."/>
            <person name="Venkateswaran K."/>
        </authorList>
    </citation>
    <scope>NUCLEOTIDE SEQUENCE</scope>
    <source>
        <strain evidence="1">MNA-CCFEE 5423</strain>
    </source>
</reference>
<gene>
    <name evidence="1" type="ORF">QFC21_002821</name>
</gene>
<organism evidence="1 2">
    <name type="scientific">Naganishia friedmannii</name>
    <dbReference type="NCBI Taxonomy" id="89922"/>
    <lineage>
        <taxon>Eukaryota</taxon>
        <taxon>Fungi</taxon>
        <taxon>Dikarya</taxon>
        <taxon>Basidiomycota</taxon>
        <taxon>Agaricomycotina</taxon>
        <taxon>Tremellomycetes</taxon>
        <taxon>Filobasidiales</taxon>
        <taxon>Filobasidiaceae</taxon>
        <taxon>Naganishia</taxon>
    </lineage>
</organism>
<dbReference type="EMBL" id="JASBWT010000008">
    <property type="protein sequence ID" value="KAJ9102421.1"/>
    <property type="molecule type" value="Genomic_DNA"/>
</dbReference>
<dbReference type="Proteomes" id="UP001227268">
    <property type="component" value="Unassembled WGS sequence"/>
</dbReference>
<comment type="caution">
    <text evidence="1">The sequence shown here is derived from an EMBL/GenBank/DDBJ whole genome shotgun (WGS) entry which is preliminary data.</text>
</comment>
<evidence type="ECO:0000313" key="1">
    <source>
        <dbReference type="EMBL" id="KAJ9102421.1"/>
    </source>
</evidence>
<proteinExistence type="predicted"/>
<evidence type="ECO:0000313" key="2">
    <source>
        <dbReference type="Proteomes" id="UP001227268"/>
    </source>
</evidence>
<sequence length="415" mass="46469">MQVDTQATNPAQYVEQQIAQAPADLKECWEKLGKSYERKLWHNITILLDDFTSNPSSAPYLISLFDKLTTPYTTTTSFVHPIEDKLNPLKLVKFTMQVGRQYQDPASILNFYQTVHSRLADPNPPADSEPSTGMSKARPPPPAAEAYALSLSALAYAQLLNHMLDESKKSLDQCEEILAGLDDVEPAVNAGLYGVSADYYKVKADYVAYYKASLLYLACINLDGQSKEDLVSRAHDLSIAALLGETTYNFGELLQHPLLNALDDSPYKWIKDLLFVFNAGDIGQYEVLSQRLHEESILANDQDFLRQKICLMALMEAVFKRPRSQRNMSFQTIASETKLPMHEVEHLVMKALSLNLIKGSIDQVNSIADIHWVQPRVLDNSQTQALLDRLDQWAAHVGVVGDEVASYKQPFAVSV</sequence>
<keyword evidence="2" id="KW-1185">Reference proteome</keyword>
<protein>
    <submittedName>
        <fullName evidence="1">Uncharacterized protein</fullName>
    </submittedName>
</protein>
<name>A0ACC2VUG7_9TREE</name>